<evidence type="ECO:0000256" key="6">
    <source>
        <dbReference type="SAM" id="Coils"/>
    </source>
</evidence>
<evidence type="ECO:0000256" key="3">
    <source>
        <dbReference type="ARBA" id="ARBA00022737"/>
    </source>
</evidence>
<keyword evidence="4 7" id="KW-1133">Transmembrane helix</keyword>
<evidence type="ECO:0000256" key="5">
    <source>
        <dbReference type="ARBA" id="ARBA00023136"/>
    </source>
</evidence>
<dbReference type="EMBL" id="LLXI01000898">
    <property type="protein sequence ID" value="PKY50626.1"/>
    <property type="molecule type" value="Genomic_DNA"/>
</dbReference>
<feature type="transmembrane region" description="Helical" evidence="7">
    <location>
        <begin position="1224"/>
        <end position="1242"/>
    </location>
</feature>
<dbReference type="PANTHER" id="PTHR10582">
    <property type="entry name" value="TRANSIENT RECEPTOR POTENTIAL ION CHANNEL PROTEIN"/>
    <property type="match status" value="1"/>
</dbReference>
<keyword evidence="6" id="KW-0175">Coiled coil</keyword>
<evidence type="ECO:0000256" key="1">
    <source>
        <dbReference type="ARBA" id="ARBA00004141"/>
    </source>
</evidence>
<evidence type="ECO:0000313" key="10">
    <source>
        <dbReference type="Proteomes" id="UP000234323"/>
    </source>
</evidence>
<protein>
    <recommendedName>
        <fullName evidence="8">Ion transport domain-containing protein</fullName>
    </recommendedName>
</protein>
<feature type="coiled-coil region" evidence="6">
    <location>
        <begin position="547"/>
        <end position="575"/>
    </location>
</feature>
<dbReference type="InterPro" id="IPR024862">
    <property type="entry name" value="TRPV"/>
</dbReference>
<feature type="domain" description="Ion transport" evidence="8">
    <location>
        <begin position="1116"/>
        <end position="1388"/>
    </location>
</feature>
<dbReference type="GO" id="GO:0005216">
    <property type="term" value="F:monoatomic ion channel activity"/>
    <property type="evidence" value="ECO:0007669"/>
    <property type="project" value="InterPro"/>
</dbReference>
<dbReference type="VEuPathDB" id="FungiDB:FUN_016371"/>
<organism evidence="9 10">
    <name type="scientific">Rhizophagus irregularis</name>
    <dbReference type="NCBI Taxonomy" id="588596"/>
    <lineage>
        <taxon>Eukaryota</taxon>
        <taxon>Fungi</taxon>
        <taxon>Fungi incertae sedis</taxon>
        <taxon>Mucoromycota</taxon>
        <taxon>Glomeromycotina</taxon>
        <taxon>Glomeromycetes</taxon>
        <taxon>Glomerales</taxon>
        <taxon>Glomeraceae</taxon>
        <taxon>Rhizophagus</taxon>
    </lineage>
</organism>
<evidence type="ECO:0000256" key="7">
    <source>
        <dbReference type="SAM" id="Phobius"/>
    </source>
</evidence>
<comment type="subcellular location">
    <subcellularLocation>
        <location evidence="1">Membrane</location>
        <topology evidence="1">Multi-pass membrane protein</topology>
    </subcellularLocation>
</comment>
<evidence type="ECO:0000313" key="9">
    <source>
        <dbReference type="EMBL" id="PKY50626.1"/>
    </source>
</evidence>
<dbReference type="VEuPathDB" id="FungiDB:RhiirFUN_013158"/>
<dbReference type="Proteomes" id="UP000234323">
    <property type="component" value="Unassembled WGS sequence"/>
</dbReference>
<accession>A0A2I1GVI6</accession>
<feature type="transmembrane region" description="Helical" evidence="7">
    <location>
        <begin position="1054"/>
        <end position="1071"/>
    </location>
</feature>
<feature type="transmembrane region" description="Helical" evidence="7">
    <location>
        <begin position="1358"/>
        <end position="1383"/>
    </location>
</feature>
<dbReference type="PANTHER" id="PTHR10582:SF2">
    <property type="entry name" value="INACTIVE"/>
    <property type="match status" value="1"/>
</dbReference>
<keyword evidence="5 7" id="KW-0472">Membrane</keyword>
<dbReference type="InterPro" id="IPR005821">
    <property type="entry name" value="Ion_trans_dom"/>
</dbReference>
<dbReference type="GO" id="GO:0005886">
    <property type="term" value="C:plasma membrane"/>
    <property type="evidence" value="ECO:0007669"/>
    <property type="project" value="TreeGrafter"/>
</dbReference>
<keyword evidence="2 7" id="KW-0812">Transmembrane</keyword>
<feature type="transmembrane region" description="Helical" evidence="7">
    <location>
        <begin position="1116"/>
        <end position="1138"/>
    </location>
</feature>
<proteinExistence type="predicted"/>
<keyword evidence="10" id="KW-1185">Reference proteome</keyword>
<dbReference type="VEuPathDB" id="FungiDB:RhiirA1_458571"/>
<dbReference type="GO" id="GO:0098703">
    <property type="term" value="P:calcium ion import across plasma membrane"/>
    <property type="evidence" value="ECO:0007669"/>
    <property type="project" value="TreeGrafter"/>
</dbReference>
<feature type="coiled-coil region" evidence="6">
    <location>
        <begin position="693"/>
        <end position="737"/>
    </location>
</feature>
<feature type="transmembrane region" description="Helical" evidence="7">
    <location>
        <begin position="1150"/>
        <end position="1172"/>
    </location>
</feature>
<dbReference type="Pfam" id="PF00520">
    <property type="entry name" value="Ion_trans"/>
    <property type="match status" value="1"/>
</dbReference>
<reference evidence="9 10" key="1">
    <citation type="submission" date="2015-10" db="EMBL/GenBank/DDBJ databases">
        <title>Genome analyses suggest a sexual origin of heterokaryosis in a supposedly ancient asexual fungus.</title>
        <authorList>
            <person name="Ropars J."/>
            <person name="Sedzielewska K."/>
            <person name="Noel J."/>
            <person name="Charron P."/>
            <person name="Farinelli L."/>
            <person name="Marton T."/>
            <person name="Kruger M."/>
            <person name="Pelin A."/>
            <person name="Brachmann A."/>
            <person name="Corradi N."/>
        </authorList>
    </citation>
    <scope>NUCLEOTIDE SEQUENCE [LARGE SCALE GENOMIC DNA]</scope>
    <source>
        <strain evidence="9 10">A4</strain>
    </source>
</reference>
<feature type="transmembrane region" description="Helical" evidence="7">
    <location>
        <begin position="1251"/>
        <end position="1277"/>
    </location>
</feature>
<evidence type="ECO:0000256" key="4">
    <source>
        <dbReference type="ARBA" id="ARBA00022989"/>
    </source>
</evidence>
<gene>
    <name evidence="9" type="ORF">RhiirA4_467202</name>
</gene>
<feature type="transmembrane region" description="Helical" evidence="7">
    <location>
        <begin position="1184"/>
        <end position="1204"/>
    </location>
</feature>
<sequence length="1530" mass="181877">MAEPIPRSVNNYGKKMYKSVKGVVKYFKHQNSIADVNYGKDNFTEKKEDYQIKISQNGKFVITFDKANLRIRVLENTDHREFSPGKKKVNADDKNESEGLDNIVEQDKINKNIGYFKINDDFDIEKFYKDDYKPPLFKDGNDVHLSDDGDKEDEKKDKFNWTFDISNMHEMNEFNLHKNNYISNMHKDESFILVAVSRVSINEDMRGPIEKNNNVKTFDHKSEFIKKKFNCPSESDDLEFEENTNKLNEAYDITVEMQPELKNDDFYSPNIFEQTNEIKKGVAIYRLELKNNGKKGYDLKAVTCYHTDKISGICRFIKVSSKENKPYHDKQRFALLNFSGIYSFKPNNNFEFKNHFKKFEYPRNVRRELDNWYTRDPRDNDDPDDCMERLISHLYDKYFLVTQYKNDVQSLEVYNLAKMELETAAKKKDKIISQCYNNAYSVSRLQLCFTPRTNVIKENGLLITSKKFDEVEKIYLLEFIDSDEKLLIIGKCPKGKMVSIIWDMHNTGKHESTKFDDVSADKLNTHLAGTTGNVLQINDKGEVSSVLISVKNKLREKKRKQKKEKNEKSEKKKNLASFNEICVNYCTEPWVLNNHGRDSYCIYQNKKGNETETLQLIVGRSTVQIWHRIQDQSQKNVDLPNNGEPFLEYIWANRISVNQEREKTKLRIEVLKPGSNDGLHDKFNDFYLKVYWYERKDNEMNSEKKECEIIEEEDKEIDEIEEKKKNVNSSVMVKRKEKEIKLKFIIEKFRAVRHACRALEHLNKRYKNKHLADNYIRVHKYDEMIYYIRHIVWRFAKHEPENFKLLDVRHNLMKNLILSDCDQLIKFILFGDEEEKVEKDIRRHIPRNKLWSRKPYLMDDDLDFDERNKWLKDNEDIKPNNDMELAIYHCKGRELKDTITVAYLLEYYSSQATDCAGWMCTVSKAIPLLFKYNYDDYARKLFFKECFANQGHFSAQDPDEIIPSEYRERRNHNVKFRAFRPVVKLNSNKDRWYNYWVKNPFKSFSYNMFAINNAIIKKYENFDNDLGKSPLALRVIPLPDFTVSKFERKKDYNIFRIIFNLILLIFIPRWYEINRYDRTRLSSFSRMVLYENNDDIYDNPATEAVINFRWQKARNFFFLLFIRFLVYAACFVLVSWAYLNHSIIINERFLFALMVIFYYLATYQLITEALQLQYRGFKKYFGEIFNIFDMVSIMLSVSVMSMMLRNFNFSDGFGSVEEINMRTTVGISFSIFLLWIELIFYLRPIPGIGNYIYYVIIIFKTIFPFFLFMLIVMIAFAHTMFVLLRNPMQIKTKDSTFSGTATSSLTNETLNVEFKSDFDPTSGDNPFTSFSQAIVATYFWLSGDMVQRDEFDNWVVDAFTLIASIVLVVVLQNMLIAFMSGVYENAETKGRQTLLRHKANHIADYEALHHIHFWGHERDPKYIYYFGHSKNFEDWYETRKDQGAIHEELEAKSTFMKQIYKKKCFDERSIMKYNDCFKSEIKEISIIKNELNDKIERLNKKIHDPKKGTDDEIKNEIKEFDNIIIKKLEN</sequence>
<name>A0A2I1GVI6_9GLOM</name>
<comment type="caution">
    <text evidence="9">The sequence shown here is derived from an EMBL/GenBank/DDBJ whole genome shotgun (WGS) entry which is preliminary data.</text>
</comment>
<evidence type="ECO:0000256" key="2">
    <source>
        <dbReference type="ARBA" id="ARBA00022692"/>
    </source>
</evidence>
<evidence type="ECO:0000259" key="8">
    <source>
        <dbReference type="Pfam" id="PF00520"/>
    </source>
</evidence>
<keyword evidence="3" id="KW-0677">Repeat</keyword>